<evidence type="ECO:0000313" key="1">
    <source>
        <dbReference type="EMBL" id="OGH84017.1"/>
    </source>
</evidence>
<name>A0A1F6NJ77_9BACT</name>
<protein>
    <submittedName>
        <fullName evidence="1">Uncharacterized protein</fullName>
    </submittedName>
</protein>
<evidence type="ECO:0000313" key="2">
    <source>
        <dbReference type="Proteomes" id="UP000177803"/>
    </source>
</evidence>
<gene>
    <name evidence="1" type="ORF">A2261_01525</name>
</gene>
<organism evidence="1 2">
    <name type="scientific">Candidatus Magasanikbacteria bacterium RIFOXYA2_FULL_44_8</name>
    <dbReference type="NCBI Taxonomy" id="1798696"/>
    <lineage>
        <taxon>Bacteria</taxon>
        <taxon>Candidatus Magasanikiibacteriota</taxon>
    </lineage>
</organism>
<comment type="caution">
    <text evidence="1">The sequence shown here is derived from an EMBL/GenBank/DDBJ whole genome shotgun (WGS) entry which is preliminary data.</text>
</comment>
<sequence length="260" mass="29444">METRNPGSRIDKVAKQTEMKDRSLLEKTYREKWKILLGILASSLAIYYPTLGGGDKHHGQESAPGATPSLVVKDELINASPRELENKTKQLERAIKILQTVVNKKGAQEQQQINPDKLYITPETTLFAKEFSPDMKKDLDFIMDKMPALSISNKGERNGSFSEFDYLSPDGNLAGHFGEMFFTPEGKIVFTPEFEFERSLTFDYADQAIEVLKQQQEIMDLMNLSTNAALSEETRSKAKEMAIDKARTSGFLRSDYDKKK</sequence>
<dbReference type="EMBL" id="MFQR01000048">
    <property type="protein sequence ID" value="OGH84017.1"/>
    <property type="molecule type" value="Genomic_DNA"/>
</dbReference>
<reference evidence="1 2" key="1">
    <citation type="journal article" date="2016" name="Nat. Commun.">
        <title>Thousands of microbial genomes shed light on interconnected biogeochemical processes in an aquifer system.</title>
        <authorList>
            <person name="Anantharaman K."/>
            <person name="Brown C.T."/>
            <person name="Hug L.A."/>
            <person name="Sharon I."/>
            <person name="Castelle C.J."/>
            <person name="Probst A.J."/>
            <person name="Thomas B.C."/>
            <person name="Singh A."/>
            <person name="Wilkins M.J."/>
            <person name="Karaoz U."/>
            <person name="Brodie E.L."/>
            <person name="Williams K.H."/>
            <person name="Hubbard S.S."/>
            <person name="Banfield J.F."/>
        </authorList>
    </citation>
    <scope>NUCLEOTIDE SEQUENCE [LARGE SCALE GENOMIC DNA]</scope>
</reference>
<accession>A0A1F6NJ77</accession>
<dbReference type="Proteomes" id="UP000177803">
    <property type="component" value="Unassembled WGS sequence"/>
</dbReference>
<proteinExistence type="predicted"/>
<dbReference type="AlphaFoldDB" id="A0A1F6NJ77"/>